<feature type="transmembrane region" description="Helical" evidence="6">
    <location>
        <begin position="37"/>
        <end position="57"/>
    </location>
</feature>
<keyword evidence="3 6" id="KW-0812">Transmembrane</keyword>
<accession>A0A344TRL1</accession>
<evidence type="ECO:0000256" key="2">
    <source>
        <dbReference type="ARBA" id="ARBA00007362"/>
    </source>
</evidence>
<dbReference type="AlphaFoldDB" id="A0A344TRL1"/>
<protein>
    <submittedName>
        <fullName evidence="8">EamA family transporter</fullName>
    </submittedName>
</protein>
<evidence type="ECO:0000256" key="5">
    <source>
        <dbReference type="ARBA" id="ARBA00023136"/>
    </source>
</evidence>
<reference evidence="8 9" key="1">
    <citation type="submission" date="2018-07" db="EMBL/GenBank/DDBJ databases">
        <title>Genome sequencing of Runella.</title>
        <authorList>
            <person name="Baek M.-G."/>
            <person name="Yi H."/>
        </authorList>
    </citation>
    <scope>NUCLEOTIDE SEQUENCE [LARGE SCALE GENOMIC DNA]</scope>
    <source>
        <strain evidence="8 9">HYN0085</strain>
    </source>
</reference>
<organism evidence="8 9">
    <name type="scientific">Runella rosea</name>
    <dbReference type="NCBI Taxonomy" id="2259595"/>
    <lineage>
        <taxon>Bacteria</taxon>
        <taxon>Pseudomonadati</taxon>
        <taxon>Bacteroidota</taxon>
        <taxon>Cytophagia</taxon>
        <taxon>Cytophagales</taxon>
        <taxon>Spirosomataceae</taxon>
        <taxon>Runella</taxon>
    </lineage>
</organism>
<dbReference type="EMBL" id="CP030850">
    <property type="protein sequence ID" value="AXE21282.1"/>
    <property type="molecule type" value="Genomic_DNA"/>
</dbReference>
<dbReference type="Proteomes" id="UP000251993">
    <property type="component" value="Chromosome"/>
</dbReference>
<dbReference type="InterPro" id="IPR000620">
    <property type="entry name" value="EamA_dom"/>
</dbReference>
<feature type="transmembrane region" description="Helical" evidence="6">
    <location>
        <begin position="223"/>
        <end position="241"/>
    </location>
</feature>
<evidence type="ECO:0000256" key="3">
    <source>
        <dbReference type="ARBA" id="ARBA00022692"/>
    </source>
</evidence>
<dbReference type="PANTHER" id="PTHR32322">
    <property type="entry name" value="INNER MEMBRANE TRANSPORTER"/>
    <property type="match status" value="1"/>
</dbReference>
<feature type="transmembrane region" description="Helical" evidence="6">
    <location>
        <begin position="184"/>
        <end position="203"/>
    </location>
</feature>
<dbReference type="GO" id="GO:0016020">
    <property type="term" value="C:membrane"/>
    <property type="evidence" value="ECO:0007669"/>
    <property type="project" value="UniProtKB-SubCell"/>
</dbReference>
<feature type="transmembrane region" description="Helical" evidence="6">
    <location>
        <begin position="275"/>
        <end position="293"/>
    </location>
</feature>
<name>A0A344TRL1_9BACT</name>
<dbReference type="OrthoDB" id="9812547at2"/>
<comment type="similarity">
    <text evidence="2">Belongs to the EamA transporter family.</text>
</comment>
<feature type="transmembrane region" description="Helical" evidence="6">
    <location>
        <begin position="253"/>
        <end position="269"/>
    </location>
</feature>
<dbReference type="Gene3D" id="1.10.3730.20">
    <property type="match status" value="1"/>
</dbReference>
<comment type="subcellular location">
    <subcellularLocation>
        <location evidence="1">Membrane</location>
        <topology evidence="1">Multi-pass membrane protein</topology>
    </subcellularLocation>
</comment>
<dbReference type="KEGG" id="run:DR864_27825"/>
<dbReference type="RefSeq" id="WP_114070043.1">
    <property type="nucleotide sequence ID" value="NZ_CP030850.1"/>
</dbReference>
<feature type="transmembrane region" description="Helical" evidence="6">
    <location>
        <begin position="153"/>
        <end position="172"/>
    </location>
</feature>
<feature type="domain" description="EamA" evidence="7">
    <location>
        <begin position="14"/>
        <end position="141"/>
    </location>
</feature>
<dbReference type="InterPro" id="IPR037185">
    <property type="entry name" value="EmrE-like"/>
</dbReference>
<feature type="domain" description="EamA" evidence="7">
    <location>
        <begin position="157"/>
        <end position="292"/>
    </location>
</feature>
<keyword evidence="9" id="KW-1185">Reference proteome</keyword>
<keyword evidence="4 6" id="KW-1133">Transmembrane helix</keyword>
<dbReference type="InterPro" id="IPR050638">
    <property type="entry name" value="AA-Vitamin_Transporters"/>
</dbReference>
<gene>
    <name evidence="8" type="ORF">DR864_27825</name>
</gene>
<proteinExistence type="inferred from homology"/>
<evidence type="ECO:0000259" key="7">
    <source>
        <dbReference type="Pfam" id="PF00892"/>
    </source>
</evidence>
<evidence type="ECO:0000256" key="1">
    <source>
        <dbReference type="ARBA" id="ARBA00004141"/>
    </source>
</evidence>
<dbReference type="Pfam" id="PF00892">
    <property type="entry name" value="EamA"/>
    <property type="match status" value="2"/>
</dbReference>
<evidence type="ECO:0000256" key="4">
    <source>
        <dbReference type="ARBA" id="ARBA00022989"/>
    </source>
</evidence>
<dbReference type="SUPFAM" id="SSF103481">
    <property type="entry name" value="Multidrug resistance efflux transporter EmrE"/>
    <property type="match status" value="2"/>
</dbReference>
<evidence type="ECO:0000256" key="6">
    <source>
        <dbReference type="SAM" id="Phobius"/>
    </source>
</evidence>
<feature type="transmembrane region" description="Helical" evidence="6">
    <location>
        <begin position="9"/>
        <end position="31"/>
    </location>
</feature>
<dbReference type="PANTHER" id="PTHR32322:SF2">
    <property type="entry name" value="EAMA DOMAIN-CONTAINING PROTEIN"/>
    <property type="match status" value="1"/>
</dbReference>
<evidence type="ECO:0000313" key="9">
    <source>
        <dbReference type="Proteomes" id="UP000251993"/>
    </source>
</evidence>
<feature type="transmembrane region" description="Helical" evidence="6">
    <location>
        <begin position="124"/>
        <end position="141"/>
    </location>
</feature>
<evidence type="ECO:0000313" key="8">
    <source>
        <dbReference type="EMBL" id="AXE21282.1"/>
    </source>
</evidence>
<keyword evidence="5 6" id="KW-0472">Membrane</keyword>
<sequence>MQQSSSVKLWANLVIVYVVWGSTFLGVRYAIEVLPPLLTNAIRFLVGGVIFFLFTLLRGYSVPSVKQWLSAAWIGMLLSGVGNCAVAYAIGFMPTGLVALLVATLPGWMVGLDYYFFGKQKPSWLTVVGLGVGLIGMYILLNPGENLSQREIPLFPAFLVFIGSITWAWGSLQSPYLDMPPQMQTTAIQMLGGGIFSLIMSLFLEPNGFKAFDNMTHQTYMALLYLIVMGSFVGYSAYVWLLHHAAPSLTATYAYVNPVVAMVLGWLVVNEKLSTRSLVASAVVLTGVVLITFGRRASAKAGNLR</sequence>